<evidence type="ECO:0000313" key="2">
    <source>
        <dbReference type="Proteomes" id="UP000294239"/>
    </source>
</evidence>
<reference evidence="1 2" key="1">
    <citation type="submission" date="2019-02" db="EMBL/GenBank/DDBJ databases">
        <title>Current taxonomic status of genus Agrobacterium and description of Agrobacterium cavarae sp. nov. isolated from maize roots.</title>
        <authorList>
            <person name="Flores-Felix J.D."/>
            <person name="Menendez E."/>
            <person name="Ramirez-Bahena M.H."/>
            <person name="Garcia-Fraile P."/>
            <person name="Velazquez E."/>
        </authorList>
    </citation>
    <scope>NUCLEOTIDE SEQUENCE [LARGE SCALE GENOMIC DNA]</scope>
    <source>
        <strain evidence="1 2">RZME10</strain>
    </source>
</reference>
<keyword evidence="2" id="KW-1185">Reference proteome</keyword>
<protein>
    <submittedName>
        <fullName evidence="1">Uncharacterized protein</fullName>
    </submittedName>
</protein>
<evidence type="ECO:0000313" key="1">
    <source>
        <dbReference type="EMBL" id="TBN18432.1"/>
    </source>
</evidence>
<dbReference type="EMBL" id="SISF01000020">
    <property type="protein sequence ID" value="TBN18432.1"/>
    <property type="molecule type" value="Genomic_DNA"/>
</dbReference>
<comment type="caution">
    <text evidence="1">The sequence shown here is derived from an EMBL/GenBank/DDBJ whole genome shotgun (WGS) entry which is preliminary data.</text>
</comment>
<proteinExistence type="predicted"/>
<dbReference type="Proteomes" id="UP000294239">
    <property type="component" value="Unassembled WGS sequence"/>
</dbReference>
<name>A0ABY1YD63_9HYPH</name>
<accession>A0ABY1YD63</accession>
<gene>
    <name evidence="1" type="ORF">EYC79_01830</name>
</gene>
<sequence length="100" mass="10272">MFGPAGTSGPHPALGKASTGWRPFVIGSQTRLFSLGLLGAPHANGSFSIRGAFLISCLMAACTATQRPIRYPGNCYSPSDLAADGSLCGRRAASLRPGGY</sequence>
<organism evidence="1 2">
    <name type="scientific">Agrobacterium cavarae</name>
    <dbReference type="NCBI Taxonomy" id="2528239"/>
    <lineage>
        <taxon>Bacteria</taxon>
        <taxon>Pseudomonadati</taxon>
        <taxon>Pseudomonadota</taxon>
        <taxon>Alphaproteobacteria</taxon>
        <taxon>Hyphomicrobiales</taxon>
        <taxon>Rhizobiaceae</taxon>
        <taxon>Rhizobium/Agrobacterium group</taxon>
        <taxon>Agrobacterium</taxon>
    </lineage>
</organism>